<dbReference type="InterPro" id="IPR001180">
    <property type="entry name" value="CNH_dom"/>
</dbReference>
<evidence type="ECO:0000256" key="1">
    <source>
        <dbReference type="ARBA" id="ARBA00004496"/>
    </source>
</evidence>
<evidence type="ECO:0000256" key="5">
    <source>
        <dbReference type="SAM" id="MobiDB-lite"/>
    </source>
</evidence>
<evidence type="ECO:0000313" key="8">
    <source>
        <dbReference type="Proteomes" id="UP000275078"/>
    </source>
</evidence>
<protein>
    <recommendedName>
        <fullName evidence="6">CNH domain-containing protein</fullName>
    </recommendedName>
</protein>
<dbReference type="PANTHER" id="PTHR12894:SF27">
    <property type="entry name" value="TRANSFORMING GROWTH FACTOR-BETA RECEPTOR-ASSOCIATED PROTEIN 1"/>
    <property type="match status" value="1"/>
</dbReference>
<feature type="domain" description="CNH" evidence="6">
    <location>
        <begin position="37"/>
        <end position="555"/>
    </location>
</feature>
<dbReference type="PROSITE" id="PS50219">
    <property type="entry name" value="CNH"/>
    <property type="match status" value="1"/>
</dbReference>
<reference evidence="7 8" key="1">
    <citation type="journal article" date="2018" name="Nat. Ecol. Evol.">
        <title>Pezizomycetes genomes reveal the molecular basis of ectomycorrhizal truffle lifestyle.</title>
        <authorList>
            <person name="Murat C."/>
            <person name="Payen T."/>
            <person name="Noel B."/>
            <person name="Kuo A."/>
            <person name="Morin E."/>
            <person name="Chen J."/>
            <person name="Kohler A."/>
            <person name="Krizsan K."/>
            <person name="Balestrini R."/>
            <person name="Da Silva C."/>
            <person name="Montanini B."/>
            <person name="Hainaut M."/>
            <person name="Levati E."/>
            <person name="Barry K.W."/>
            <person name="Belfiori B."/>
            <person name="Cichocki N."/>
            <person name="Clum A."/>
            <person name="Dockter R.B."/>
            <person name="Fauchery L."/>
            <person name="Guy J."/>
            <person name="Iotti M."/>
            <person name="Le Tacon F."/>
            <person name="Lindquist E.A."/>
            <person name="Lipzen A."/>
            <person name="Malagnac F."/>
            <person name="Mello A."/>
            <person name="Molinier V."/>
            <person name="Miyauchi S."/>
            <person name="Poulain J."/>
            <person name="Riccioni C."/>
            <person name="Rubini A."/>
            <person name="Sitrit Y."/>
            <person name="Splivallo R."/>
            <person name="Traeger S."/>
            <person name="Wang M."/>
            <person name="Zifcakova L."/>
            <person name="Wipf D."/>
            <person name="Zambonelli A."/>
            <person name="Paolocci F."/>
            <person name="Nowrousian M."/>
            <person name="Ottonello S."/>
            <person name="Baldrian P."/>
            <person name="Spatafora J.W."/>
            <person name="Henrissat B."/>
            <person name="Nagy L.G."/>
            <person name="Aury J.M."/>
            <person name="Wincker P."/>
            <person name="Grigoriev I.V."/>
            <person name="Bonfante P."/>
            <person name="Martin F.M."/>
        </authorList>
    </citation>
    <scope>NUCLEOTIDE SEQUENCE [LARGE SCALE GENOMIC DNA]</scope>
    <source>
        <strain evidence="7 8">RN42</strain>
    </source>
</reference>
<feature type="region of interest" description="Disordered" evidence="5">
    <location>
        <begin position="242"/>
        <end position="445"/>
    </location>
</feature>
<dbReference type="Proteomes" id="UP000275078">
    <property type="component" value="Unassembled WGS sequence"/>
</dbReference>
<evidence type="ECO:0000313" key="7">
    <source>
        <dbReference type="EMBL" id="RPA85314.1"/>
    </source>
</evidence>
<dbReference type="InterPro" id="IPR032914">
    <property type="entry name" value="Vam6/VPS39/TRAP1"/>
</dbReference>
<keyword evidence="8" id="KW-1185">Reference proteome</keyword>
<name>A0A3N4IUN9_ASCIM</name>
<dbReference type="GO" id="GO:0005737">
    <property type="term" value="C:cytoplasm"/>
    <property type="evidence" value="ECO:0007669"/>
    <property type="project" value="UniProtKB-SubCell"/>
</dbReference>
<dbReference type="STRING" id="1160509.A0A3N4IUN9"/>
<dbReference type="PANTHER" id="PTHR12894">
    <property type="entry name" value="CNH DOMAIN CONTAINING"/>
    <property type="match status" value="1"/>
</dbReference>
<sequence length="1225" mass="136184">MSSTTQDAHHQRPAVAAPYTLQILADSLPLDSSEEKDVKITCVEAWDGNLYIGTSSHEVVHIVAIPPTPHPGPNTSNEFTVELPTYIQGTRQKPAASAVPASQSTTKPFIKQILLLANQGRALVLSSTGLLTFYSLPEFSPAWETVKVKDIQFMVLDSNDYKNQEADNDRNAPQTEGVQVLLCGKKNVRVIKVGEDVRLIRRIDLPGTIHAARQGPISCVATETDYALLDIENSGKISLPSIVSSSESSELSNASVEIPDERRNPSPAPSSKGSSRSSTPMGTKSHPPRTSSLQRARSNDFSPRSTNSKDELKAPTPSKHARAVSTGSMRGVSPHPANGKPADGLPTRSRSTNGRSADLLSPPPSSQMPSTDSRSSSPGIKPTGDGEAEGETPTSHDEPLAPSTTSKSPSPSPANTPPKSETPPPPTDSLPDPTEKSEAVAVKPKPKEKVRLKPNIITPTATEFLITTGTGKCDPGVGIFVDINGDVTRGTINFERYPERLLLDSDGWLLSLLSQGPDNRTMIEIFKWDEDQEERGIVELPVEEDQAGVGIKDVKSEISFSVADIGKRLMFVRIIPTAQGGEQTQRNLELWEESRMDEEIQAARRISGAESRILLWNSTKIWGLVRSPPVLNLDGRLPMDFSGNAVGAKARIQAVMKVLKDVEGHQPETERHFHELAYIRQKSGMLLLAELLASSHSLDTGTVAAVESVLLEGGLDPRVVVALFPAFKKEVVEGKQGLWVYAGIKQVYDALLERDNKFSAEEADLETATLMILKRYLAAWRSKKGFGSVLDEKEVFLTVDAVLLSVLLRLDSPMTTDAMVKASSHEELYKLVDSGLDCYERAIEILEEHNRLYLLSWLYQSKKKVTEVLQTWRRILESEEGDDEFVDGEERMKEYLIARRTKELVLDYGVWLASRNPDIGFRVFADPRARIKWEPREVLDILREKAPTAYRKYLEHLVHDNKIVEYAKDLMSMYLDELLSTLENDQDTRDVLEASYLSYRALEAPKPTYRVFIEDNSSGNRWWATRLRFLDLLADETSYEVEPLLQKIRPWQKLLVAELVIIYGKESRHSEALKILCHELGDFDTAVNYCLFGAVSIFKTERTIKTKEEQSELFKLLLSEFLALEDAEVSVKQTCSLLQRFGSWLNVEDVLDAIPESWPVCLVSAFLTTSLRYLIKEKNEANIAKALSRSINLRVTADYVDKCDQLGPTIQDSEHDAFFPSLDSK</sequence>
<proteinExistence type="predicted"/>
<evidence type="ECO:0000259" key="6">
    <source>
        <dbReference type="PROSITE" id="PS50219"/>
    </source>
</evidence>
<dbReference type="GO" id="GO:0015031">
    <property type="term" value="P:protein transport"/>
    <property type="evidence" value="ECO:0007669"/>
    <property type="project" value="UniProtKB-KW"/>
</dbReference>
<dbReference type="GO" id="GO:0034058">
    <property type="term" value="P:endosomal vesicle fusion"/>
    <property type="evidence" value="ECO:0007669"/>
    <property type="project" value="TreeGrafter"/>
</dbReference>
<dbReference type="GO" id="GO:0006914">
    <property type="term" value="P:autophagy"/>
    <property type="evidence" value="ECO:0007669"/>
    <property type="project" value="TreeGrafter"/>
</dbReference>
<dbReference type="GO" id="GO:0016020">
    <property type="term" value="C:membrane"/>
    <property type="evidence" value="ECO:0007669"/>
    <property type="project" value="TreeGrafter"/>
</dbReference>
<feature type="compositionally biased region" description="Low complexity" evidence="5">
    <location>
        <begin position="269"/>
        <end position="280"/>
    </location>
</feature>
<evidence type="ECO:0000256" key="3">
    <source>
        <dbReference type="ARBA" id="ARBA00022490"/>
    </source>
</evidence>
<evidence type="ECO:0000256" key="2">
    <source>
        <dbReference type="ARBA" id="ARBA00022448"/>
    </source>
</evidence>
<dbReference type="AlphaFoldDB" id="A0A3N4IUN9"/>
<keyword evidence="3" id="KW-0963">Cytoplasm</keyword>
<dbReference type="EMBL" id="ML119654">
    <property type="protein sequence ID" value="RPA85314.1"/>
    <property type="molecule type" value="Genomic_DNA"/>
</dbReference>
<comment type="subcellular location">
    <subcellularLocation>
        <location evidence="1">Cytoplasm</location>
    </subcellularLocation>
</comment>
<organism evidence="7 8">
    <name type="scientific">Ascobolus immersus RN42</name>
    <dbReference type="NCBI Taxonomy" id="1160509"/>
    <lineage>
        <taxon>Eukaryota</taxon>
        <taxon>Fungi</taxon>
        <taxon>Dikarya</taxon>
        <taxon>Ascomycota</taxon>
        <taxon>Pezizomycotina</taxon>
        <taxon>Pezizomycetes</taxon>
        <taxon>Pezizales</taxon>
        <taxon>Ascobolaceae</taxon>
        <taxon>Ascobolus</taxon>
    </lineage>
</organism>
<gene>
    <name evidence="7" type="ORF">BJ508DRAFT_6834</name>
</gene>
<evidence type="ECO:0000256" key="4">
    <source>
        <dbReference type="ARBA" id="ARBA00022927"/>
    </source>
</evidence>
<keyword evidence="4" id="KW-0653">Protein transport</keyword>
<feature type="compositionally biased region" description="Polar residues" evidence="5">
    <location>
        <begin position="288"/>
        <end position="306"/>
    </location>
</feature>
<keyword evidence="2" id="KW-0813">Transport</keyword>
<feature type="compositionally biased region" description="Low complexity" evidence="5">
    <location>
        <begin position="242"/>
        <end position="256"/>
    </location>
</feature>
<accession>A0A3N4IUN9</accession>
<dbReference type="OrthoDB" id="5325112at2759"/>
<feature type="compositionally biased region" description="Pro residues" evidence="5">
    <location>
        <begin position="410"/>
        <end position="428"/>
    </location>
</feature>